<evidence type="ECO:0000313" key="1">
    <source>
        <dbReference type="EMBL" id="GAG95656.1"/>
    </source>
</evidence>
<reference evidence="1" key="1">
    <citation type="journal article" date="2014" name="Front. Microbiol.">
        <title>High frequency of phylogenetically diverse reductive dehalogenase-homologous genes in deep subseafloor sedimentary metagenomes.</title>
        <authorList>
            <person name="Kawai M."/>
            <person name="Futagami T."/>
            <person name="Toyoda A."/>
            <person name="Takaki Y."/>
            <person name="Nishi S."/>
            <person name="Hori S."/>
            <person name="Arai W."/>
            <person name="Tsubouchi T."/>
            <person name="Morono Y."/>
            <person name="Uchiyama I."/>
            <person name="Ito T."/>
            <person name="Fujiyama A."/>
            <person name="Inagaki F."/>
            <person name="Takami H."/>
        </authorList>
    </citation>
    <scope>NUCLEOTIDE SEQUENCE</scope>
    <source>
        <strain evidence="1">Expedition CK06-06</strain>
    </source>
</reference>
<feature type="non-terminal residue" evidence="1">
    <location>
        <position position="107"/>
    </location>
</feature>
<name>X1DGV3_9ZZZZ</name>
<accession>X1DGV3</accession>
<gene>
    <name evidence="1" type="ORF">S01H4_45000</name>
</gene>
<protein>
    <submittedName>
        <fullName evidence="1">Uncharacterized protein</fullName>
    </submittedName>
</protein>
<sequence length="107" mass="12351">MEGSGMDVFDERNTKTITSTDVILKKNLKEVVISPGIRIFIENGKVSLSPLVSLKATIKNLQLYPFISYSERHRTNTYRDIYKRYPFIVLEIDDYTILKEKDLTGGF</sequence>
<proteinExistence type="predicted"/>
<dbReference type="EMBL" id="BART01025011">
    <property type="protein sequence ID" value="GAG95656.1"/>
    <property type="molecule type" value="Genomic_DNA"/>
</dbReference>
<dbReference type="AlphaFoldDB" id="X1DGV3"/>
<organism evidence="1">
    <name type="scientific">marine sediment metagenome</name>
    <dbReference type="NCBI Taxonomy" id="412755"/>
    <lineage>
        <taxon>unclassified sequences</taxon>
        <taxon>metagenomes</taxon>
        <taxon>ecological metagenomes</taxon>
    </lineage>
</organism>
<comment type="caution">
    <text evidence="1">The sequence shown here is derived from an EMBL/GenBank/DDBJ whole genome shotgun (WGS) entry which is preliminary data.</text>
</comment>